<dbReference type="AlphaFoldDB" id="A0A426XE89"/>
<organism evidence="2 3">
    <name type="scientific">Ensete ventricosum</name>
    <name type="common">Abyssinian banana</name>
    <name type="synonym">Musa ensete</name>
    <dbReference type="NCBI Taxonomy" id="4639"/>
    <lineage>
        <taxon>Eukaryota</taxon>
        <taxon>Viridiplantae</taxon>
        <taxon>Streptophyta</taxon>
        <taxon>Embryophyta</taxon>
        <taxon>Tracheophyta</taxon>
        <taxon>Spermatophyta</taxon>
        <taxon>Magnoliopsida</taxon>
        <taxon>Liliopsida</taxon>
        <taxon>Zingiberales</taxon>
        <taxon>Musaceae</taxon>
        <taxon>Ensete</taxon>
    </lineage>
</organism>
<evidence type="ECO:0000256" key="1">
    <source>
        <dbReference type="SAM" id="MobiDB-lite"/>
    </source>
</evidence>
<dbReference type="Proteomes" id="UP000287651">
    <property type="component" value="Unassembled WGS sequence"/>
</dbReference>
<reference evidence="2 3" key="1">
    <citation type="journal article" date="2014" name="Agronomy (Basel)">
        <title>A Draft Genome Sequence for Ensete ventricosum, the Drought-Tolerant Tree Against Hunger.</title>
        <authorList>
            <person name="Harrison J."/>
            <person name="Moore K.A."/>
            <person name="Paszkiewicz K."/>
            <person name="Jones T."/>
            <person name="Grant M."/>
            <person name="Ambacheew D."/>
            <person name="Muzemil S."/>
            <person name="Studholme D.J."/>
        </authorList>
    </citation>
    <scope>NUCLEOTIDE SEQUENCE [LARGE SCALE GENOMIC DNA]</scope>
</reference>
<dbReference type="EMBL" id="AMZH03021875">
    <property type="protein sequence ID" value="RRT37788.1"/>
    <property type="molecule type" value="Genomic_DNA"/>
</dbReference>
<feature type="region of interest" description="Disordered" evidence="1">
    <location>
        <begin position="46"/>
        <end position="85"/>
    </location>
</feature>
<evidence type="ECO:0000313" key="2">
    <source>
        <dbReference type="EMBL" id="RRT37788.1"/>
    </source>
</evidence>
<gene>
    <name evidence="2" type="ORF">B296_00055571</name>
</gene>
<sequence length="85" mass="9123">MMRLNHVESFYAFLLRFRSEGREEEGWLATASSYAGSATHGQVDCKGQPAAAKAPCKGGTGHGQSPLQGQPPACVPARGHGWRLR</sequence>
<protein>
    <submittedName>
        <fullName evidence="2">Uncharacterized protein</fullName>
    </submittedName>
</protein>
<proteinExistence type="predicted"/>
<evidence type="ECO:0000313" key="3">
    <source>
        <dbReference type="Proteomes" id="UP000287651"/>
    </source>
</evidence>
<feature type="non-terminal residue" evidence="2">
    <location>
        <position position="85"/>
    </location>
</feature>
<accession>A0A426XE89</accession>
<comment type="caution">
    <text evidence="2">The sequence shown here is derived from an EMBL/GenBank/DDBJ whole genome shotgun (WGS) entry which is preliminary data.</text>
</comment>
<name>A0A426XE89_ENSVE</name>